<proteinExistence type="predicted"/>
<gene>
    <name evidence="2" type="ORF">AFUS01_LOCUS3129</name>
</gene>
<evidence type="ECO:0000313" key="2">
    <source>
        <dbReference type="EMBL" id="CAG7685642.1"/>
    </source>
</evidence>
<accession>A0A8J2NIB3</accession>
<reference evidence="2" key="1">
    <citation type="submission" date="2021-06" db="EMBL/GenBank/DDBJ databases">
        <authorList>
            <person name="Hodson N. C."/>
            <person name="Mongue J. A."/>
            <person name="Jaron S. K."/>
        </authorList>
    </citation>
    <scope>NUCLEOTIDE SEQUENCE</scope>
</reference>
<dbReference type="AlphaFoldDB" id="A0A8J2NIB3"/>
<evidence type="ECO:0000313" key="3">
    <source>
        <dbReference type="Proteomes" id="UP000708208"/>
    </source>
</evidence>
<organism evidence="2 3">
    <name type="scientific">Allacma fusca</name>
    <dbReference type="NCBI Taxonomy" id="39272"/>
    <lineage>
        <taxon>Eukaryota</taxon>
        <taxon>Metazoa</taxon>
        <taxon>Ecdysozoa</taxon>
        <taxon>Arthropoda</taxon>
        <taxon>Hexapoda</taxon>
        <taxon>Collembola</taxon>
        <taxon>Symphypleona</taxon>
        <taxon>Sminthuridae</taxon>
        <taxon>Allacma</taxon>
    </lineage>
</organism>
<feature type="non-terminal residue" evidence="2">
    <location>
        <position position="75"/>
    </location>
</feature>
<protein>
    <submittedName>
        <fullName evidence="2">Uncharacterized protein</fullName>
    </submittedName>
</protein>
<feature type="compositionally biased region" description="Basic and acidic residues" evidence="1">
    <location>
        <begin position="47"/>
        <end position="67"/>
    </location>
</feature>
<keyword evidence="3" id="KW-1185">Reference proteome</keyword>
<dbReference type="Proteomes" id="UP000708208">
    <property type="component" value="Unassembled WGS sequence"/>
</dbReference>
<dbReference type="EMBL" id="CAJVCH010018531">
    <property type="protein sequence ID" value="CAG7685642.1"/>
    <property type="molecule type" value="Genomic_DNA"/>
</dbReference>
<dbReference type="OrthoDB" id="308464at2759"/>
<comment type="caution">
    <text evidence="2">The sequence shown here is derived from an EMBL/GenBank/DDBJ whole genome shotgun (WGS) entry which is preliminary data.</text>
</comment>
<feature type="region of interest" description="Disordered" evidence="1">
    <location>
        <begin position="23"/>
        <end position="75"/>
    </location>
</feature>
<sequence>FISTPPTVLPGQKDEQLQLTRVERTKADDNSLGIYTELPDDDTTVEQPDHAEGNEETAKEQDLHDEVLQFTTNCP</sequence>
<feature type="non-terminal residue" evidence="2">
    <location>
        <position position="1"/>
    </location>
</feature>
<name>A0A8J2NIB3_9HEXA</name>
<evidence type="ECO:0000256" key="1">
    <source>
        <dbReference type="SAM" id="MobiDB-lite"/>
    </source>
</evidence>